<dbReference type="InterPro" id="IPR047142">
    <property type="entry name" value="OryJ/VirC-like"/>
</dbReference>
<evidence type="ECO:0000313" key="2">
    <source>
        <dbReference type="EMBL" id="KFF12827.1"/>
    </source>
</evidence>
<dbReference type="CDD" id="cd02231">
    <property type="entry name" value="cupin_BLL6423-like"/>
    <property type="match status" value="1"/>
</dbReference>
<keyword evidence="3" id="KW-1185">Reference proteome</keyword>
<sequence>MNKIPRRIITGIQNGKSTIIEDQQVENAVEHLKGLIISDIWNTQQMPASLDWEQRIPNTGFPQTPKNGTYFRYVSIPPDKDLGVEFKAGEPHPMMHQTPTLDYIIILSGELYLIMEEGETLLKPGDIVIQRGTNHVWSNRSDEPCIQLAVLIDAAEAENSKIETLKD</sequence>
<accession>A0A086A813</accession>
<reference evidence="2 3" key="1">
    <citation type="submission" date="2014-07" db="EMBL/GenBank/DDBJ databases">
        <title>Genome of Chryseobacterium soli DSM 19298.</title>
        <authorList>
            <person name="Stropko S.J."/>
            <person name="Pipes S.E."/>
            <person name="Newman J."/>
        </authorList>
    </citation>
    <scope>NUCLEOTIDE SEQUENCE [LARGE SCALE GENOMIC DNA]</scope>
    <source>
        <strain evidence="2 3">DSM 19298</strain>
    </source>
</reference>
<comment type="caution">
    <text evidence="2">The sequence shown here is derived from an EMBL/GenBank/DDBJ whole genome shotgun (WGS) entry which is preliminary data.</text>
</comment>
<feature type="domain" description="Cupin type-2" evidence="1">
    <location>
        <begin position="84"/>
        <end position="150"/>
    </location>
</feature>
<dbReference type="InterPro" id="IPR014710">
    <property type="entry name" value="RmlC-like_jellyroll"/>
</dbReference>
<dbReference type="OrthoDB" id="713485at2"/>
<dbReference type="STRING" id="445961.IW15_08550"/>
<evidence type="ECO:0000313" key="3">
    <source>
        <dbReference type="Proteomes" id="UP000028705"/>
    </source>
</evidence>
<dbReference type="Pfam" id="PF07883">
    <property type="entry name" value="Cupin_2"/>
    <property type="match status" value="1"/>
</dbReference>
<dbReference type="Gene3D" id="2.60.120.10">
    <property type="entry name" value="Jelly Rolls"/>
    <property type="match status" value="1"/>
</dbReference>
<dbReference type="EMBL" id="JPRH01000003">
    <property type="protein sequence ID" value="KFF12827.1"/>
    <property type="molecule type" value="Genomic_DNA"/>
</dbReference>
<dbReference type="RefSeq" id="WP_034710547.1">
    <property type="nucleotide sequence ID" value="NZ_JPRH01000003.1"/>
</dbReference>
<dbReference type="InterPro" id="IPR011051">
    <property type="entry name" value="RmlC_Cupin_sf"/>
</dbReference>
<dbReference type="Proteomes" id="UP000028705">
    <property type="component" value="Unassembled WGS sequence"/>
</dbReference>
<dbReference type="SUPFAM" id="SSF51182">
    <property type="entry name" value="RmlC-like cupins"/>
    <property type="match status" value="1"/>
</dbReference>
<proteinExistence type="predicted"/>
<name>A0A086A813_9FLAO</name>
<gene>
    <name evidence="2" type="ORF">IW15_08550</name>
</gene>
<dbReference type="InterPro" id="IPR013096">
    <property type="entry name" value="Cupin_2"/>
</dbReference>
<evidence type="ECO:0000259" key="1">
    <source>
        <dbReference type="Pfam" id="PF07883"/>
    </source>
</evidence>
<organism evidence="2 3">
    <name type="scientific">Chryseobacterium soli</name>
    <dbReference type="NCBI Taxonomy" id="445961"/>
    <lineage>
        <taxon>Bacteria</taxon>
        <taxon>Pseudomonadati</taxon>
        <taxon>Bacteroidota</taxon>
        <taxon>Flavobacteriia</taxon>
        <taxon>Flavobacteriales</taxon>
        <taxon>Weeksellaceae</taxon>
        <taxon>Chryseobacterium group</taxon>
        <taxon>Chryseobacterium</taxon>
    </lineage>
</organism>
<protein>
    <submittedName>
        <fullName evidence="2">Cupin</fullName>
    </submittedName>
</protein>
<dbReference type="PANTHER" id="PTHR36156">
    <property type="entry name" value="SLR2101 PROTEIN"/>
    <property type="match status" value="1"/>
</dbReference>
<dbReference type="eggNOG" id="COG3837">
    <property type="taxonomic scope" value="Bacteria"/>
</dbReference>
<dbReference type="PANTHER" id="PTHR36156:SF2">
    <property type="entry name" value="CUPIN TYPE-2 DOMAIN-CONTAINING PROTEIN"/>
    <property type="match status" value="1"/>
</dbReference>
<dbReference type="AlphaFoldDB" id="A0A086A813"/>